<feature type="transmembrane region" description="Helical" evidence="1">
    <location>
        <begin position="63"/>
        <end position="84"/>
    </location>
</feature>
<keyword evidence="2" id="KW-0732">Signal</keyword>
<accession>A0A067SQE6</accession>
<keyword evidence="1" id="KW-0812">Transmembrane</keyword>
<gene>
    <name evidence="3" type="ORF">GALMADRAFT_937347</name>
</gene>
<dbReference type="HOGENOM" id="CLU_1304950_0_0_1"/>
<dbReference type="Proteomes" id="UP000027222">
    <property type="component" value="Unassembled WGS sequence"/>
</dbReference>
<proteinExistence type="predicted"/>
<sequence length="211" mass="23048">MLKYTRIVLFIFVILCLGEFGSEFYSSYVVAAQTSKDAFAFPAGLGVSWPGCLTAPQPRKPTLISWIPCICVAWAFFLASLLRFRHSFRNALVLRGAMAGEKKSTLVMVLIRDGTVYFCLILSILLVCTSVTLIGNGQLYPMASPWLIDVYSFSATQLILNLRKASNQEGISSSIRFKESGRGPMFAHSTVNTGGGHVVENLAALPDPLEA</sequence>
<keyword evidence="4" id="KW-1185">Reference proteome</keyword>
<evidence type="ECO:0000313" key="4">
    <source>
        <dbReference type="Proteomes" id="UP000027222"/>
    </source>
</evidence>
<dbReference type="OrthoDB" id="2952413at2759"/>
<feature type="signal peptide" evidence="2">
    <location>
        <begin position="1"/>
        <end position="18"/>
    </location>
</feature>
<dbReference type="EMBL" id="KL142405">
    <property type="protein sequence ID" value="KDR68973.1"/>
    <property type="molecule type" value="Genomic_DNA"/>
</dbReference>
<protein>
    <submittedName>
        <fullName evidence="3">Uncharacterized protein</fullName>
    </submittedName>
</protein>
<feature type="chain" id="PRO_5001649067" evidence="2">
    <location>
        <begin position="19"/>
        <end position="211"/>
    </location>
</feature>
<evidence type="ECO:0000313" key="3">
    <source>
        <dbReference type="EMBL" id="KDR68973.1"/>
    </source>
</evidence>
<evidence type="ECO:0000256" key="2">
    <source>
        <dbReference type="SAM" id="SignalP"/>
    </source>
</evidence>
<feature type="transmembrane region" description="Helical" evidence="1">
    <location>
        <begin position="105"/>
        <end position="134"/>
    </location>
</feature>
<keyword evidence="1" id="KW-1133">Transmembrane helix</keyword>
<reference evidence="4" key="1">
    <citation type="journal article" date="2014" name="Proc. Natl. Acad. Sci. U.S.A.">
        <title>Extensive sampling of basidiomycete genomes demonstrates inadequacy of the white-rot/brown-rot paradigm for wood decay fungi.</title>
        <authorList>
            <person name="Riley R."/>
            <person name="Salamov A.A."/>
            <person name="Brown D.W."/>
            <person name="Nagy L.G."/>
            <person name="Floudas D."/>
            <person name="Held B.W."/>
            <person name="Levasseur A."/>
            <person name="Lombard V."/>
            <person name="Morin E."/>
            <person name="Otillar R."/>
            <person name="Lindquist E.A."/>
            <person name="Sun H."/>
            <person name="LaButti K.M."/>
            <person name="Schmutz J."/>
            <person name="Jabbour D."/>
            <person name="Luo H."/>
            <person name="Baker S.E."/>
            <person name="Pisabarro A.G."/>
            <person name="Walton J.D."/>
            <person name="Blanchette R.A."/>
            <person name="Henrissat B."/>
            <person name="Martin F."/>
            <person name="Cullen D."/>
            <person name="Hibbett D.S."/>
            <person name="Grigoriev I.V."/>
        </authorList>
    </citation>
    <scope>NUCLEOTIDE SEQUENCE [LARGE SCALE GENOMIC DNA]</scope>
    <source>
        <strain evidence="4">CBS 339.88</strain>
    </source>
</reference>
<name>A0A067SQE6_GALM3</name>
<dbReference type="AlphaFoldDB" id="A0A067SQE6"/>
<organism evidence="3 4">
    <name type="scientific">Galerina marginata (strain CBS 339.88)</name>
    <dbReference type="NCBI Taxonomy" id="685588"/>
    <lineage>
        <taxon>Eukaryota</taxon>
        <taxon>Fungi</taxon>
        <taxon>Dikarya</taxon>
        <taxon>Basidiomycota</taxon>
        <taxon>Agaricomycotina</taxon>
        <taxon>Agaricomycetes</taxon>
        <taxon>Agaricomycetidae</taxon>
        <taxon>Agaricales</taxon>
        <taxon>Agaricineae</taxon>
        <taxon>Strophariaceae</taxon>
        <taxon>Galerina</taxon>
    </lineage>
</organism>
<evidence type="ECO:0000256" key="1">
    <source>
        <dbReference type="SAM" id="Phobius"/>
    </source>
</evidence>
<keyword evidence="1" id="KW-0472">Membrane</keyword>